<evidence type="ECO:0000259" key="8">
    <source>
        <dbReference type="PROSITE" id="PS50110"/>
    </source>
</evidence>
<dbReference type="Gene3D" id="3.40.190.10">
    <property type="entry name" value="Periplasmic binding protein-like II"/>
    <property type="match status" value="2"/>
</dbReference>
<dbReference type="SMART" id="SM00062">
    <property type="entry name" value="PBPb"/>
    <property type="match status" value="1"/>
</dbReference>
<feature type="transmembrane region" description="Helical" evidence="6">
    <location>
        <begin position="281"/>
        <end position="300"/>
    </location>
</feature>
<feature type="modified residue" description="4-aspartylphosphate" evidence="4">
    <location>
        <position position="815"/>
    </location>
</feature>
<dbReference type="InterPro" id="IPR005467">
    <property type="entry name" value="His_kinase_dom"/>
</dbReference>
<dbReference type="Pfam" id="PF00512">
    <property type="entry name" value="HisKA"/>
    <property type="match status" value="1"/>
</dbReference>
<protein>
    <recommendedName>
        <fullName evidence="2">histidine kinase</fullName>
        <ecNumber evidence="2">2.7.13.3</ecNumber>
    </recommendedName>
</protein>
<dbReference type="CDD" id="cd17546">
    <property type="entry name" value="REC_hyHK_CKI1_RcsC-like"/>
    <property type="match status" value="2"/>
</dbReference>
<feature type="modified residue" description="4-aspartylphosphate" evidence="4">
    <location>
        <position position="951"/>
    </location>
</feature>
<dbReference type="SUPFAM" id="SSF53850">
    <property type="entry name" value="Periplasmic binding protein-like II"/>
    <property type="match status" value="1"/>
</dbReference>
<dbReference type="EMBL" id="KC246782">
    <property type="protein sequence ID" value="AHF24019.1"/>
    <property type="molecule type" value="Genomic_DNA"/>
</dbReference>
<evidence type="ECO:0000256" key="5">
    <source>
        <dbReference type="SAM" id="Coils"/>
    </source>
</evidence>
<dbReference type="PROSITE" id="PS50109">
    <property type="entry name" value="HIS_KIN"/>
    <property type="match status" value="1"/>
</dbReference>
<keyword evidence="9" id="KW-0418">Kinase</keyword>
<dbReference type="Pfam" id="PF00072">
    <property type="entry name" value="Response_reg"/>
    <property type="match status" value="2"/>
</dbReference>
<dbReference type="InterPro" id="IPR011006">
    <property type="entry name" value="CheY-like_superfamily"/>
</dbReference>
<evidence type="ECO:0000259" key="7">
    <source>
        <dbReference type="PROSITE" id="PS50109"/>
    </source>
</evidence>
<dbReference type="InterPro" id="IPR036890">
    <property type="entry name" value="HATPase_C_sf"/>
</dbReference>
<dbReference type="FunFam" id="3.30.565.10:FF:000010">
    <property type="entry name" value="Sensor histidine kinase RcsC"/>
    <property type="match status" value="1"/>
</dbReference>
<comment type="catalytic activity">
    <reaction evidence="1">
        <text>ATP + protein L-histidine = ADP + protein N-phospho-L-histidine.</text>
        <dbReference type="EC" id="2.7.13.3"/>
    </reaction>
</comment>
<name>W0FKN7_9BACT</name>
<dbReference type="SUPFAM" id="SSF47384">
    <property type="entry name" value="Homodimeric domain of signal transducing histidine kinase"/>
    <property type="match status" value="1"/>
</dbReference>
<dbReference type="SMART" id="SM00388">
    <property type="entry name" value="HisKA"/>
    <property type="match status" value="1"/>
</dbReference>
<keyword evidence="5" id="KW-0175">Coiled coil</keyword>
<evidence type="ECO:0000256" key="6">
    <source>
        <dbReference type="SAM" id="Phobius"/>
    </source>
</evidence>
<reference evidence="9" key="1">
    <citation type="journal article" date="2013" name="PLoS ONE">
        <title>Metagenomic insights into the carbohydrate-active enzymes carried by the microorganisms adhering to solid digesta in the rumen of cows.</title>
        <authorList>
            <person name="Wang L."/>
            <person name="Hatem A."/>
            <person name="Catalyurek U.V."/>
            <person name="Morrison M."/>
            <person name="Yu Z."/>
        </authorList>
    </citation>
    <scope>NUCLEOTIDE SEQUENCE</scope>
</reference>
<dbReference type="SMART" id="SM00387">
    <property type="entry name" value="HATPase_c"/>
    <property type="match status" value="1"/>
</dbReference>
<evidence type="ECO:0000256" key="4">
    <source>
        <dbReference type="PROSITE-ProRule" id="PRU00169"/>
    </source>
</evidence>
<keyword evidence="9" id="KW-0808">Transferase</keyword>
<dbReference type="InterPro" id="IPR003661">
    <property type="entry name" value="HisK_dim/P_dom"/>
</dbReference>
<dbReference type="Gene3D" id="3.30.565.10">
    <property type="entry name" value="Histidine kinase-like ATPase, C-terminal domain"/>
    <property type="match status" value="1"/>
</dbReference>
<dbReference type="InterPro" id="IPR004358">
    <property type="entry name" value="Sig_transdc_His_kin-like_C"/>
</dbReference>
<sequence>MTELNEAQAELAANEPNYINSLRSRYYPVSISSRAFSAAEKQWLSEHGKLRVGYLNHYLPYSDTDDSGNVTGIIRDAVPRMFEELGISRVSISFIGYDSYDRMISALSDGEIDTAFPVGGGLYYSEESGIFQSSPVVSAATELVHRGEYTEETTAHFAVNENNRMQYYFVLTHYPDAEIVFYPSIDDCLKAVSEGKVGCTTLNGLRANDILRNSRYSGLALLQTTYDDDRCFGVQIGNAGLLRLLNRGINVLGSDYAQNLAFRYTDQLYSYSVWDMVQNNMALFGSVILGIAALIILFLIRDTRRSRREIQNQENARVELEKANAELAESQAAKQRELEERLALQEELLEQQSRREQQDKMITALASDYRCVYHVDLDHDDAVCYRADPTDSEQTGEGIHFPYHERFVWYAEHCVAENYREGFLHFITPEYIRSALSNKPIIAYRYLAQRNGKEYYEMIRMAGVRHVGERDDHIVHAVGLGLTVIDEEMREGMAKNQALAEALNAAEDANKAKTAFLSNMSHEIRTPMNAIIGLNNIAMNDPTASDKVKEYLSKIGDSAQHLLGIINDILDMSRIESGRMTIKKEEFSFAKALEQVNTIVSGQCRDKGLIYDCRITGQVDDTYVGDAMKLKQVMINILGNAVKFTPEGGTVRFVIEEGPRYDGQATLRFIISDTGIGMSKEFLPHIFDAFSQEDSSTTSRYGSTGLGMPITKSIVELMNGHIEVESEKGKGTVFTVNVTLGESDRKNLRNEEDDLVSHDMSVLVIDDDRIALEHAEIILGQVGVNCDTAESGWEGVDKVRIRHGRREDYDLILIDLKMPEMDGVETTRHIREIVGHDTPIIILTSFNWEEVEDEAKEAGVDTFVSKPLFAENVMDEFREAFRRKHKVLEEKTVDLKGRRVLLAEDVAVNAEIMMMVLAMREMEVDLAENGRIAVDLFEGHEPGYYDAILMDMRMPEMDGLEATCHIRASDHADAKRIPIIALTANAFDEDVQRSLQAGLNAHLSKPVEPELLFETLEKLIK</sequence>
<evidence type="ECO:0000256" key="2">
    <source>
        <dbReference type="ARBA" id="ARBA00012438"/>
    </source>
</evidence>
<accession>W0FKN7</accession>
<keyword evidence="6" id="KW-0472">Membrane</keyword>
<keyword evidence="6" id="KW-1133">Transmembrane helix</keyword>
<feature type="domain" description="Response regulatory" evidence="8">
    <location>
        <begin position="899"/>
        <end position="1020"/>
    </location>
</feature>
<dbReference type="GO" id="GO:0000155">
    <property type="term" value="F:phosphorelay sensor kinase activity"/>
    <property type="evidence" value="ECO:0007669"/>
    <property type="project" value="InterPro"/>
</dbReference>
<dbReference type="InterPro" id="IPR001789">
    <property type="entry name" value="Sig_transdc_resp-reg_receiver"/>
</dbReference>
<evidence type="ECO:0000256" key="3">
    <source>
        <dbReference type="ARBA" id="ARBA00022553"/>
    </source>
</evidence>
<feature type="domain" description="Response regulatory" evidence="8">
    <location>
        <begin position="761"/>
        <end position="881"/>
    </location>
</feature>
<dbReference type="InterPro" id="IPR003594">
    <property type="entry name" value="HATPase_dom"/>
</dbReference>
<keyword evidence="3 4" id="KW-0597">Phosphoprotein</keyword>
<dbReference type="SMART" id="SM00448">
    <property type="entry name" value="REC"/>
    <property type="match status" value="2"/>
</dbReference>
<evidence type="ECO:0000313" key="9">
    <source>
        <dbReference type="EMBL" id="AHF24019.1"/>
    </source>
</evidence>
<organism evidence="9">
    <name type="scientific">uncultured bacterium Contig1756</name>
    <dbReference type="NCBI Taxonomy" id="1393499"/>
    <lineage>
        <taxon>Bacteria</taxon>
        <taxon>environmental samples</taxon>
    </lineage>
</organism>
<dbReference type="InterPro" id="IPR001638">
    <property type="entry name" value="Solute-binding_3/MltF_N"/>
</dbReference>
<dbReference type="CDD" id="cd00082">
    <property type="entry name" value="HisKA"/>
    <property type="match status" value="1"/>
</dbReference>
<dbReference type="Gene3D" id="1.10.287.130">
    <property type="match status" value="1"/>
</dbReference>
<evidence type="ECO:0000256" key="1">
    <source>
        <dbReference type="ARBA" id="ARBA00000085"/>
    </source>
</evidence>
<feature type="coiled-coil region" evidence="5">
    <location>
        <begin position="303"/>
        <end position="355"/>
    </location>
</feature>
<dbReference type="SUPFAM" id="SSF52172">
    <property type="entry name" value="CheY-like"/>
    <property type="match status" value="2"/>
</dbReference>
<dbReference type="CDD" id="cd16922">
    <property type="entry name" value="HATPase_EvgS-ArcB-TorS-like"/>
    <property type="match status" value="1"/>
</dbReference>
<proteinExistence type="predicted"/>
<dbReference type="PROSITE" id="PS50110">
    <property type="entry name" value="RESPONSE_REGULATORY"/>
    <property type="match status" value="2"/>
</dbReference>
<dbReference type="AlphaFoldDB" id="W0FKN7"/>
<dbReference type="EC" id="2.7.13.3" evidence="2"/>
<dbReference type="Pfam" id="PF02518">
    <property type="entry name" value="HATPase_c"/>
    <property type="match status" value="1"/>
</dbReference>
<dbReference type="InterPro" id="IPR036097">
    <property type="entry name" value="HisK_dim/P_sf"/>
</dbReference>
<dbReference type="SUPFAM" id="SSF55874">
    <property type="entry name" value="ATPase domain of HSP90 chaperone/DNA topoisomerase II/histidine kinase"/>
    <property type="match status" value="1"/>
</dbReference>
<dbReference type="Gene3D" id="3.40.50.2300">
    <property type="match status" value="2"/>
</dbReference>
<dbReference type="PRINTS" id="PR00344">
    <property type="entry name" value="BCTRLSENSOR"/>
</dbReference>
<keyword evidence="6" id="KW-0812">Transmembrane</keyword>
<dbReference type="PANTHER" id="PTHR45339">
    <property type="entry name" value="HYBRID SIGNAL TRANSDUCTION HISTIDINE KINASE J"/>
    <property type="match status" value="1"/>
</dbReference>
<dbReference type="PANTHER" id="PTHR45339:SF3">
    <property type="entry name" value="HISTIDINE KINASE"/>
    <property type="match status" value="1"/>
</dbReference>
<feature type="domain" description="Histidine kinase" evidence="7">
    <location>
        <begin position="519"/>
        <end position="742"/>
    </location>
</feature>